<comment type="caution">
    <text evidence="8">The sequence shown here is derived from an EMBL/GenBank/DDBJ whole genome shotgun (WGS) entry which is preliminary data.</text>
</comment>
<keyword evidence="2" id="KW-0808">Transferase</keyword>
<keyword evidence="9" id="KW-1185">Reference proteome</keyword>
<organism evidence="8 9">
    <name type="scientific">Diversispora epigaea</name>
    <dbReference type="NCBI Taxonomy" id="1348612"/>
    <lineage>
        <taxon>Eukaryota</taxon>
        <taxon>Fungi</taxon>
        <taxon>Fungi incertae sedis</taxon>
        <taxon>Mucoromycota</taxon>
        <taxon>Glomeromycotina</taxon>
        <taxon>Glomeromycetes</taxon>
        <taxon>Diversisporales</taxon>
        <taxon>Diversisporaceae</taxon>
        <taxon>Diversispora</taxon>
    </lineage>
</organism>
<evidence type="ECO:0000313" key="9">
    <source>
        <dbReference type="Proteomes" id="UP000266861"/>
    </source>
</evidence>
<keyword evidence="5" id="KW-0238">DNA-binding</keyword>
<dbReference type="InterPro" id="IPR050240">
    <property type="entry name" value="DNA_pol_type-B"/>
</dbReference>
<evidence type="ECO:0000256" key="2">
    <source>
        <dbReference type="ARBA" id="ARBA00022679"/>
    </source>
</evidence>
<dbReference type="OrthoDB" id="2438545at2759"/>
<proteinExistence type="predicted"/>
<dbReference type="InterPro" id="IPR023211">
    <property type="entry name" value="DNA_pol_palm_dom_sf"/>
</dbReference>
<keyword evidence="4" id="KW-0239">DNA-directed DNA polymerase</keyword>
<dbReference type="GO" id="GO:0006261">
    <property type="term" value="P:DNA-templated DNA replication"/>
    <property type="evidence" value="ECO:0007669"/>
    <property type="project" value="TreeGrafter"/>
</dbReference>
<dbReference type="EMBL" id="PQFF01000152">
    <property type="protein sequence ID" value="RHZ78556.1"/>
    <property type="molecule type" value="Genomic_DNA"/>
</dbReference>
<protein>
    <recommendedName>
        <fullName evidence="1">DNA-directed DNA polymerase</fullName>
        <ecNumber evidence="1">2.7.7.7</ecNumber>
    </recommendedName>
</protein>
<dbReference type="InterPro" id="IPR043502">
    <property type="entry name" value="DNA/RNA_pol_sf"/>
</dbReference>
<evidence type="ECO:0000256" key="1">
    <source>
        <dbReference type="ARBA" id="ARBA00012417"/>
    </source>
</evidence>
<reference evidence="8 9" key="1">
    <citation type="submission" date="2018-08" db="EMBL/GenBank/DDBJ databases">
        <title>Genome and evolution of the arbuscular mycorrhizal fungus Diversispora epigaea (formerly Glomus versiforme) and its bacterial endosymbionts.</title>
        <authorList>
            <person name="Sun X."/>
            <person name="Fei Z."/>
            <person name="Harrison M."/>
        </authorList>
    </citation>
    <scope>NUCLEOTIDE SEQUENCE [LARGE SCALE GENOMIC DNA]</scope>
    <source>
        <strain evidence="8 9">IT104</strain>
    </source>
</reference>
<dbReference type="Pfam" id="PF00136">
    <property type="entry name" value="DNA_pol_B"/>
    <property type="match status" value="1"/>
</dbReference>
<evidence type="ECO:0000259" key="7">
    <source>
        <dbReference type="Pfam" id="PF00136"/>
    </source>
</evidence>
<evidence type="ECO:0000256" key="4">
    <source>
        <dbReference type="ARBA" id="ARBA00022932"/>
    </source>
</evidence>
<dbReference type="GO" id="GO:0003677">
    <property type="term" value="F:DNA binding"/>
    <property type="evidence" value="ECO:0007669"/>
    <property type="project" value="UniProtKB-KW"/>
</dbReference>
<sequence>MFKYYERILKETNVTTVEQMREVAKYCIIDIVSYQWLMVKCNGIHEYRKVLSVVFISLYDLYYFAVGIKVHNFLSTSAWQERILTSTIPYEQTETEKYSGAYVFPLVKGLENRYPITGLDFASLYLSLIMTYNFSPDKIILFCERVISVTRSGKKLHRIEFMFNGHDITA</sequence>
<dbReference type="Gene3D" id="3.90.1600.10">
    <property type="entry name" value="Palm domain of DNA polymerase"/>
    <property type="match status" value="1"/>
</dbReference>
<name>A0A397IXS1_9GLOM</name>
<dbReference type="InterPro" id="IPR006134">
    <property type="entry name" value="DNA-dir_DNA_pol_B_multi_dom"/>
</dbReference>
<evidence type="ECO:0000256" key="6">
    <source>
        <dbReference type="ARBA" id="ARBA00049244"/>
    </source>
</evidence>
<evidence type="ECO:0000313" key="8">
    <source>
        <dbReference type="EMBL" id="RHZ78556.1"/>
    </source>
</evidence>
<comment type="catalytic activity">
    <reaction evidence="6">
        <text>DNA(n) + a 2'-deoxyribonucleoside 5'-triphosphate = DNA(n+1) + diphosphate</text>
        <dbReference type="Rhea" id="RHEA:22508"/>
        <dbReference type="Rhea" id="RHEA-COMP:17339"/>
        <dbReference type="Rhea" id="RHEA-COMP:17340"/>
        <dbReference type="ChEBI" id="CHEBI:33019"/>
        <dbReference type="ChEBI" id="CHEBI:61560"/>
        <dbReference type="ChEBI" id="CHEBI:173112"/>
        <dbReference type="EC" id="2.7.7.7"/>
    </reaction>
</comment>
<dbReference type="AlphaFoldDB" id="A0A397IXS1"/>
<dbReference type="STRING" id="1348612.A0A397IXS1"/>
<dbReference type="GO" id="GO:0003887">
    <property type="term" value="F:DNA-directed DNA polymerase activity"/>
    <property type="evidence" value="ECO:0007669"/>
    <property type="project" value="UniProtKB-KW"/>
</dbReference>
<evidence type="ECO:0000256" key="3">
    <source>
        <dbReference type="ARBA" id="ARBA00022695"/>
    </source>
</evidence>
<evidence type="ECO:0000256" key="5">
    <source>
        <dbReference type="ARBA" id="ARBA00023125"/>
    </source>
</evidence>
<gene>
    <name evidence="8" type="ORF">Glove_161g35</name>
</gene>
<accession>A0A397IXS1</accession>
<keyword evidence="3" id="KW-0548">Nucleotidyltransferase</keyword>
<dbReference type="EC" id="2.7.7.7" evidence="1"/>
<dbReference type="Proteomes" id="UP000266861">
    <property type="component" value="Unassembled WGS sequence"/>
</dbReference>
<dbReference type="SUPFAM" id="SSF56672">
    <property type="entry name" value="DNA/RNA polymerases"/>
    <property type="match status" value="1"/>
</dbReference>
<dbReference type="PANTHER" id="PTHR10322:SF23">
    <property type="entry name" value="DNA POLYMERASE DELTA CATALYTIC SUBUNIT"/>
    <property type="match status" value="1"/>
</dbReference>
<dbReference type="GO" id="GO:0000166">
    <property type="term" value="F:nucleotide binding"/>
    <property type="evidence" value="ECO:0007669"/>
    <property type="project" value="InterPro"/>
</dbReference>
<dbReference type="PANTHER" id="PTHR10322">
    <property type="entry name" value="DNA POLYMERASE CATALYTIC SUBUNIT"/>
    <property type="match status" value="1"/>
</dbReference>
<feature type="domain" description="DNA-directed DNA polymerase family B multifunctional" evidence="7">
    <location>
        <begin position="68"/>
        <end position="141"/>
    </location>
</feature>